<organism evidence="1 2">
    <name type="scientific">Phytophthora rubi</name>
    <dbReference type="NCBI Taxonomy" id="129364"/>
    <lineage>
        <taxon>Eukaryota</taxon>
        <taxon>Sar</taxon>
        <taxon>Stramenopiles</taxon>
        <taxon>Oomycota</taxon>
        <taxon>Peronosporomycetes</taxon>
        <taxon>Peronosporales</taxon>
        <taxon>Peronosporaceae</taxon>
        <taxon>Phytophthora</taxon>
    </lineage>
</organism>
<accession>A0A6A4DRE2</accession>
<gene>
    <name evidence="1" type="ORF">PR003_g20362</name>
</gene>
<evidence type="ECO:0000313" key="2">
    <source>
        <dbReference type="Proteomes" id="UP000434957"/>
    </source>
</evidence>
<dbReference type="AlphaFoldDB" id="A0A6A4DRE2"/>
<protein>
    <submittedName>
        <fullName evidence="1">Uncharacterized protein</fullName>
    </submittedName>
</protein>
<sequence>MEAQTPEVPVVAALPIRAWRRGKPTATGVGLPVGTLKGMQTSMSNYIHMVAFVTAVSAAAAKTHVTQDGVIFGETRAGTETGDSDLPIQLGQWQRRGGVIVADNGLLEVLASTNNFGGAEMKKTDEVVKDTTGIKIFVYTLMMVNLKKDVEFKLVDPFQECVKPYPEKGRYSTVHGATAALHAHYDAAPRRSAGTHVPASFWA</sequence>
<reference evidence="1 2" key="1">
    <citation type="submission" date="2018-08" db="EMBL/GenBank/DDBJ databases">
        <title>Genomic investigation of the strawberry pathogen Phytophthora fragariae indicates pathogenicity is determined by transcriptional variation in three key races.</title>
        <authorList>
            <person name="Adams T.M."/>
            <person name="Armitage A.D."/>
            <person name="Sobczyk M.K."/>
            <person name="Bates H.J."/>
            <person name="Dunwell J.M."/>
            <person name="Nellist C.F."/>
            <person name="Harrison R.J."/>
        </authorList>
    </citation>
    <scope>NUCLEOTIDE SEQUENCE [LARGE SCALE GENOMIC DNA]</scope>
    <source>
        <strain evidence="1 2">SCRP333</strain>
    </source>
</reference>
<comment type="caution">
    <text evidence="1">The sequence shown here is derived from an EMBL/GenBank/DDBJ whole genome shotgun (WGS) entry which is preliminary data.</text>
</comment>
<evidence type="ECO:0000313" key="1">
    <source>
        <dbReference type="EMBL" id="KAE9310031.1"/>
    </source>
</evidence>
<proteinExistence type="predicted"/>
<dbReference type="Proteomes" id="UP000434957">
    <property type="component" value="Unassembled WGS sequence"/>
</dbReference>
<keyword evidence="2" id="KW-1185">Reference proteome</keyword>
<dbReference type="EMBL" id="QXFT01001802">
    <property type="protein sequence ID" value="KAE9310031.1"/>
    <property type="molecule type" value="Genomic_DNA"/>
</dbReference>
<name>A0A6A4DRE2_9STRA</name>